<feature type="region of interest" description="Disordered" evidence="1">
    <location>
        <begin position="164"/>
        <end position="183"/>
    </location>
</feature>
<name>A0AAV0S5S1_9ROSI</name>
<accession>A0AAV0S5S1</accession>
<feature type="compositionally biased region" description="Basic and acidic residues" evidence="1">
    <location>
        <begin position="142"/>
        <end position="153"/>
    </location>
</feature>
<dbReference type="Proteomes" id="UP001154282">
    <property type="component" value="Unassembled WGS sequence"/>
</dbReference>
<gene>
    <name evidence="2" type="ORF">LITE_LOCUS51181</name>
</gene>
<organism evidence="2 3">
    <name type="scientific">Linum tenue</name>
    <dbReference type="NCBI Taxonomy" id="586396"/>
    <lineage>
        <taxon>Eukaryota</taxon>
        <taxon>Viridiplantae</taxon>
        <taxon>Streptophyta</taxon>
        <taxon>Embryophyta</taxon>
        <taxon>Tracheophyta</taxon>
        <taxon>Spermatophyta</taxon>
        <taxon>Magnoliopsida</taxon>
        <taxon>eudicotyledons</taxon>
        <taxon>Gunneridae</taxon>
        <taxon>Pentapetalae</taxon>
        <taxon>rosids</taxon>
        <taxon>fabids</taxon>
        <taxon>Malpighiales</taxon>
        <taxon>Linaceae</taxon>
        <taxon>Linum</taxon>
    </lineage>
</organism>
<evidence type="ECO:0000313" key="2">
    <source>
        <dbReference type="EMBL" id="CAI0627211.1"/>
    </source>
</evidence>
<protein>
    <submittedName>
        <fullName evidence="2">Uncharacterized protein</fullName>
    </submittedName>
</protein>
<feature type="region of interest" description="Disordered" evidence="1">
    <location>
        <begin position="198"/>
        <end position="221"/>
    </location>
</feature>
<reference evidence="2" key="1">
    <citation type="submission" date="2022-08" db="EMBL/GenBank/DDBJ databases">
        <authorList>
            <person name="Gutierrez-Valencia J."/>
        </authorList>
    </citation>
    <scope>NUCLEOTIDE SEQUENCE</scope>
</reference>
<feature type="compositionally biased region" description="Polar residues" evidence="1">
    <location>
        <begin position="202"/>
        <end position="215"/>
    </location>
</feature>
<comment type="caution">
    <text evidence="2">The sequence shown here is derived from an EMBL/GenBank/DDBJ whole genome shotgun (WGS) entry which is preliminary data.</text>
</comment>
<dbReference type="AlphaFoldDB" id="A0AAV0S5S1"/>
<dbReference type="EMBL" id="CAMGYJ010000011">
    <property type="protein sequence ID" value="CAI0627211.1"/>
    <property type="molecule type" value="Genomic_DNA"/>
</dbReference>
<keyword evidence="3" id="KW-1185">Reference proteome</keyword>
<feature type="non-terminal residue" evidence="2">
    <location>
        <position position="1"/>
    </location>
</feature>
<feature type="compositionally biased region" description="Basic residues" evidence="1">
    <location>
        <begin position="127"/>
        <end position="138"/>
    </location>
</feature>
<evidence type="ECO:0000256" key="1">
    <source>
        <dbReference type="SAM" id="MobiDB-lite"/>
    </source>
</evidence>
<proteinExistence type="predicted"/>
<sequence length="251" mass="28286">THHLLSHTSLRNLAPGTCNFLRRKRRFRHNGRSLWVREPVHGRIRNEDGRAEHDAVQRREGVRRLLPDRLRRHQGPPMVPAGNLHYDHGDQPLPAKRVVQPSPAPLRHVPAGLPRHRPVQGRDRPHPLPKVKKKKKKNGGMQEERRDEVHDQREGLLRAGADIERGRSRGDLGGVGPRLEDEPVGGDVQELGIQLAEPELPQRSSSVLQGPGQQRQDPHRSQCCPFQLALRTVLQIQRPVLTSEGATGTCC</sequence>
<evidence type="ECO:0000313" key="3">
    <source>
        <dbReference type="Proteomes" id="UP001154282"/>
    </source>
</evidence>
<feature type="region of interest" description="Disordered" evidence="1">
    <location>
        <begin position="101"/>
        <end position="153"/>
    </location>
</feature>